<dbReference type="Gramene" id="FCD_00021806-RA">
    <property type="protein sequence ID" value="FCD_00021806-RA:cds"/>
    <property type="gene ID" value="FCD_00021806"/>
</dbReference>
<feature type="domain" description="MHD" evidence="14">
    <location>
        <begin position="285"/>
        <end position="529"/>
    </location>
</feature>
<keyword evidence="6 11" id="KW-0653">Protein transport</keyword>
<dbReference type="GO" id="GO:0015031">
    <property type="term" value="P:protein transport"/>
    <property type="evidence" value="ECO:0007669"/>
    <property type="project" value="UniProtKB-KW"/>
</dbReference>
<dbReference type="CDD" id="cd14830">
    <property type="entry name" value="Delta_COP_N"/>
    <property type="match status" value="1"/>
</dbReference>
<dbReference type="SUPFAM" id="SSF64356">
    <property type="entry name" value="SNARE-like"/>
    <property type="match status" value="1"/>
</dbReference>
<comment type="subunit">
    <text evidence="2 11">Oligomeric complex that consists of at least the alpha, beta, beta', gamma, delta, epsilon and zeta subunits.</text>
</comment>
<feature type="region of interest" description="Disordered" evidence="13">
    <location>
        <begin position="163"/>
        <end position="183"/>
    </location>
</feature>
<protein>
    <recommendedName>
        <fullName evidence="11">Coatomer subunit delta</fullName>
    </recommendedName>
</protein>
<evidence type="ECO:0000256" key="2">
    <source>
        <dbReference type="ARBA" id="ARBA00011775"/>
    </source>
</evidence>
<feature type="compositionally biased region" description="Basic and acidic residues" evidence="13">
    <location>
        <begin position="163"/>
        <end position="178"/>
    </location>
</feature>
<evidence type="ECO:0000256" key="7">
    <source>
        <dbReference type="ARBA" id="ARBA00023034"/>
    </source>
</evidence>
<keyword evidence="7 11" id="KW-0333">Golgi apparatus</keyword>
<evidence type="ECO:0000259" key="14">
    <source>
        <dbReference type="PROSITE" id="PS51072"/>
    </source>
</evidence>
<keyword evidence="16" id="KW-1185">Reference proteome</keyword>
<dbReference type="Gene3D" id="3.30.450.60">
    <property type="match status" value="1"/>
</dbReference>
<keyword evidence="5 11" id="KW-0931">ER-Golgi transport</keyword>
<comment type="function">
    <text evidence="10 11">The coatomer is a cytosolic protein complex that binds to dilysine motifs and reversibly associates with Golgi non-clathrin-coated vesicles, which further mediate biosynthetic protein transport from the ER, via the Golgi up to the trans Golgi network. Coatomer complex is required for budding from Golgi membranes, and is essential for the retrograde Golgi-to-ER transport of dilysine-tagged proteins.</text>
</comment>
<comment type="caution">
    <text evidence="15">The sequence shown here is derived from an EMBL/GenBank/DDBJ whole genome shotgun (WGS) entry which is preliminary data.</text>
</comment>
<dbReference type="GO" id="GO:0000139">
    <property type="term" value="C:Golgi membrane"/>
    <property type="evidence" value="ECO:0007669"/>
    <property type="project" value="UniProtKB-SubCell"/>
</dbReference>
<sequence>MVVLAASIVSKSGKVLVSRQFVDMSRIRIEGLLAAFPKLVGTGKQHTYVETENVRYVYQPIEALYLLLVTNKQSNILEDLETLRLLSKLVPEYSMSLDEEGICRTAFELIFAFDEVISLGHKENVTVAQVKQYCEMESHEEKLHKLVMQSKINETKDVMKRKASEIDKSKIEKGRSDKGGFMSLQSMGSGRIESSFSDMSISSSGSGFGSASGFGLSTDVDSFSTKSKGRPPSAANAPPKGLGMQLGKSQRTNQFLESLKAEGEVILEDVQPKAGQSRSVAPPPTDPITLTVEEKLNVTLKRDGGVSNFDVQGTLSLQILNAEDGHVQVQIETGGNPGILFKTHPNMNKELFANENILGLKDPNRPFPAGTGDAAGVGLLKWRMQSTDESIVPLTINCWPSVSGNETYVSIEYEASSMFDLRNVVISVPLPALREAPSVRQVDGEWRYDSRNSVLEWSILLIDNSNRSGSMEFVVPPADSSVFFPISVRFSATNTFSDLKVVNILPLKGGAPPKFSQRTQLLTENYQVV</sequence>
<evidence type="ECO:0000256" key="10">
    <source>
        <dbReference type="ARBA" id="ARBA00025536"/>
    </source>
</evidence>
<dbReference type="CDD" id="cd09254">
    <property type="entry name" value="AP_delta-COPI_MHD"/>
    <property type="match status" value="1"/>
</dbReference>
<dbReference type="AlphaFoldDB" id="A0AA88E1F0"/>
<dbReference type="FunFam" id="3.30.450.60:FF:000003">
    <property type="entry name" value="Coatomer subunit delta"/>
    <property type="match status" value="1"/>
</dbReference>
<keyword evidence="4 11" id="KW-0963">Cytoplasm</keyword>
<dbReference type="SUPFAM" id="SSF49447">
    <property type="entry name" value="Second domain of Mu2 adaptin subunit (ap50) of ap2 adaptor"/>
    <property type="match status" value="1"/>
</dbReference>
<keyword evidence="9 11" id="KW-0968">Cytoplasmic vesicle</keyword>
<evidence type="ECO:0000256" key="4">
    <source>
        <dbReference type="ARBA" id="ARBA00022490"/>
    </source>
</evidence>
<dbReference type="InterPro" id="IPR027059">
    <property type="entry name" value="Coatomer_dsu"/>
</dbReference>
<evidence type="ECO:0000256" key="12">
    <source>
        <dbReference type="RuleBase" id="RU366052"/>
    </source>
</evidence>
<dbReference type="PANTHER" id="PTHR10121">
    <property type="entry name" value="COATOMER SUBUNIT DELTA"/>
    <property type="match status" value="1"/>
</dbReference>
<keyword evidence="3 11" id="KW-0813">Transport</keyword>
<dbReference type="InterPro" id="IPR011012">
    <property type="entry name" value="Longin-like_dom_sf"/>
</dbReference>
<evidence type="ECO:0000256" key="5">
    <source>
        <dbReference type="ARBA" id="ARBA00022892"/>
    </source>
</evidence>
<evidence type="ECO:0000256" key="13">
    <source>
        <dbReference type="SAM" id="MobiDB-lite"/>
    </source>
</evidence>
<evidence type="ECO:0000256" key="3">
    <source>
        <dbReference type="ARBA" id="ARBA00022448"/>
    </source>
</evidence>
<dbReference type="Proteomes" id="UP001187192">
    <property type="component" value="Unassembled WGS sequence"/>
</dbReference>
<dbReference type="PANTHER" id="PTHR10121:SF0">
    <property type="entry name" value="COATOMER SUBUNIT DELTA"/>
    <property type="match status" value="1"/>
</dbReference>
<evidence type="ECO:0000256" key="11">
    <source>
        <dbReference type="RuleBase" id="RU364018"/>
    </source>
</evidence>
<gene>
    <name evidence="15" type="ORF">TIFTF001_033114</name>
</gene>
<dbReference type="GO" id="GO:0006890">
    <property type="term" value="P:retrograde vesicle-mediated transport, Golgi to endoplasmic reticulum"/>
    <property type="evidence" value="ECO:0007669"/>
    <property type="project" value="UniProtKB-UniRule"/>
</dbReference>
<dbReference type="FunFam" id="2.60.40.1170:FF:000007">
    <property type="entry name" value="Coatomer subunit delta"/>
    <property type="match status" value="1"/>
</dbReference>
<dbReference type="FunFam" id="2.60.40.1170:FF:000015">
    <property type="entry name" value="Coatomer subunit delta"/>
    <property type="match status" value="1"/>
</dbReference>
<name>A0AA88E1F0_FICCA</name>
<dbReference type="GO" id="GO:0006888">
    <property type="term" value="P:endoplasmic reticulum to Golgi vesicle-mediated transport"/>
    <property type="evidence" value="ECO:0007669"/>
    <property type="project" value="TreeGrafter"/>
</dbReference>
<dbReference type="EMBL" id="BTGU01000166">
    <property type="protein sequence ID" value="GMN64051.1"/>
    <property type="molecule type" value="Genomic_DNA"/>
</dbReference>
<comment type="subcellular location">
    <subcellularLocation>
        <location evidence="11 12">Cytoplasm</location>
    </subcellularLocation>
    <subcellularLocation>
        <location evidence="11 12">Cytoplasmic vesicle</location>
        <location evidence="11 12">COPI-coated vesicle membrane</location>
        <topology evidence="11 12">Peripheral membrane protein</topology>
        <orientation evidence="11 12">Cytoplasmic side</orientation>
    </subcellularLocation>
    <subcellularLocation>
        <location evidence="11 12">Golgi apparatus membrane</location>
        <topology evidence="11 12">Peripheral membrane protein</topology>
        <orientation evidence="11 12">Cytoplasmic side</orientation>
    </subcellularLocation>
</comment>
<feature type="region of interest" description="Disordered" evidence="13">
    <location>
        <begin position="222"/>
        <end position="249"/>
    </location>
</feature>
<keyword evidence="8 11" id="KW-0472">Membrane</keyword>
<dbReference type="GO" id="GO:0051645">
    <property type="term" value="P:Golgi localization"/>
    <property type="evidence" value="ECO:0007669"/>
    <property type="project" value="TreeGrafter"/>
</dbReference>
<dbReference type="InterPro" id="IPR028565">
    <property type="entry name" value="MHD"/>
</dbReference>
<dbReference type="Gene3D" id="2.60.40.1170">
    <property type="entry name" value="Mu homology domain, subdomain B"/>
    <property type="match status" value="2"/>
</dbReference>
<reference evidence="15" key="1">
    <citation type="submission" date="2023-07" db="EMBL/GenBank/DDBJ databases">
        <title>draft genome sequence of fig (Ficus carica).</title>
        <authorList>
            <person name="Takahashi T."/>
            <person name="Nishimura K."/>
        </authorList>
    </citation>
    <scope>NUCLEOTIDE SEQUENCE</scope>
</reference>
<evidence type="ECO:0000256" key="8">
    <source>
        <dbReference type="ARBA" id="ARBA00023136"/>
    </source>
</evidence>
<evidence type="ECO:0000313" key="15">
    <source>
        <dbReference type="EMBL" id="GMN64051.1"/>
    </source>
</evidence>
<evidence type="ECO:0000313" key="16">
    <source>
        <dbReference type="Proteomes" id="UP001187192"/>
    </source>
</evidence>
<dbReference type="Pfam" id="PF00928">
    <property type="entry name" value="Adap_comp_sub"/>
    <property type="match status" value="1"/>
</dbReference>
<dbReference type="PROSITE" id="PS51072">
    <property type="entry name" value="MHD"/>
    <property type="match status" value="1"/>
</dbReference>
<comment type="similarity">
    <text evidence="1 11">Belongs to the adaptor complexes medium subunit family. Delta-COP subfamily.</text>
</comment>
<accession>A0AA88E1F0</accession>
<dbReference type="GO" id="GO:0030126">
    <property type="term" value="C:COPI vesicle coat"/>
    <property type="evidence" value="ECO:0007669"/>
    <property type="project" value="UniProtKB-UniRule"/>
</dbReference>
<organism evidence="15 16">
    <name type="scientific">Ficus carica</name>
    <name type="common">Common fig</name>
    <dbReference type="NCBI Taxonomy" id="3494"/>
    <lineage>
        <taxon>Eukaryota</taxon>
        <taxon>Viridiplantae</taxon>
        <taxon>Streptophyta</taxon>
        <taxon>Embryophyta</taxon>
        <taxon>Tracheophyta</taxon>
        <taxon>Spermatophyta</taxon>
        <taxon>Magnoliopsida</taxon>
        <taxon>eudicotyledons</taxon>
        <taxon>Gunneridae</taxon>
        <taxon>Pentapetalae</taxon>
        <taxon>rosids</taxon>
        <taxon>fabids</taxon>
        <taxon>Rosales</taxon>
        <taxon>Moraceae</taxon>
        <taxon>Ficeae</taxon>
        <taxon>Ficus</taxon>
    </lineage>
</organism>
<evidence type="ECO:0000256" key="9">
    <source>
        <dbReference type="ARBA" id="ARBA00023329"/>
    </source>
</evidence>
<evidence type="ECO:0000256" key="6">
    <source>
        <dbReference type="ARBA" id="ARBA00022927"/>
    </source>
</evidence>
<proteinExistence type="inferred from homology"/>
<dbReference type="InterPro" id="IPR036168">
    <property type="entry name" value="AP2_Mu_C_sf"/>
</dbReference>
<evidence type="ECO:0000256" key="1">
    <source>
        <dbReference type="ARBA" id="ARBA00010516"/>
    </source>
</evidence>